<comment type="pathway">
    <text evidence="3">Glycan biosynthesis; trehalose biosynthesis.</text>
</comment>
<dbReference type="PANTHER" id="PTHR43768">
    <property type="entry name" value="TREHALOSE 6-PHOSPHATE PHOSPHATASE"/>
    <property type="match status" value="1"/>
</dbReference>
<keyword evidence="6" id="KW-0378">Hydrolase</keyword>
<protein>
    <recommendedName>
        <fullName evidence="5">trehalose-phosphatase</fullName>
        <ecNumber evidence="5">3.1.3.12</ecNumber>
    </recommendedName>
    <alternativeName>
        <fullName evidence="9">Trehalose 6-phosphate phosphatase</fullName>
    </alternativeName>
</protein>
<sequence>MVRSSLLVIEADPRMSLIEETDKMKNQNGAVSDNKSDINMAITVEVAGSSLFTTAAQQAPLAARRYITISRKKLLHSLDIEGGVRLNAWIDSMRASSPTHVKSSPLLPQDQSSWINQHPSALEMFEQITKASKGKQIVMFLDYDGTLSPIVDDPDQAFMSDAMRATVRKLARHFPTAIGTDHQAVLFQPASEFVPMIDEVYKALLEKTKFTPGAKVEHNKFCLSVHFRCVDEKVLEIRPTIKWDKGKALEFLLESLGFANSADIFPIYIGDDRTDEDAFKVLRERGQGFGILVSKIPKETSASYSLQEPSEASYEFFAAIGTMEKEVVATKIQAEKTTSRNEMSLIEETDKMKNQNGAVSDNKSDINMAITVEVAGSSLFTTAAQQAPLAARRYITISRKKLLHSLDIEGGVRLNAWIDSMRASSPTHVKSSPLLPQDQSSWINQHPSALEMFEQITKASKGKQIVMFLDYDGTLSPIVDDPDRAFMSDAMRATVRKLARHFPTAIGTDHQVVLFQPASEFVPMIDEVYKALLEKTKFTPGAKVEHNKFCLSVHFRCVDEKKWSELALLVRAVLKEYPKLRLTQGRKVLEIRPTIKWDKGKALEFLLESLGFANSVDIFPIYIGDDRTDEDAFKVLRERGQGFGILVSKIPKETSASYSLQEPSEASYEFFAAIGTTEKEVVATKIQAEKTTSRNESITSQLKNVRGRDDNLYFLV</sequence>
<dbReference type="NCBIfam" id="TIGR00685">
    <property type="entry name" value="T6PP"/>
    <property type="match status" value="1"/>
</dbReference>
<dbReference type="GO" id="GO:0005992">
    <property type="term" value="P:trehalose biosynthetic process"/>
    <property type="evidence" value="ECO:0007669"/>
    <property type="project" value="InterPro"/>
</dbReference>
<evidence type="ECO:0000256" key="6">
    <source>
        <dbReference type="ARBA" id="ARBA00022801"/>
    </source>
</evidence>
<name>A0AAV6IZ82_9ERIC</name>
<evidence type="ECO:0000313" key="11">
    <source>
        <dbReference type="Proteomes" id="UP000823749"/>
    </source>
</evidence>
<keyword evidence="11" id="KW-1185">Reference proteome</keyword>
<evidence type="ECO:0000256" key="5">
    <source>
        <dbReference type="ARBA" id="ARBA00013086"/>
    </source>
</evidence>
<dbReference type="FunFam" id="3.40.50.1000:FF:000520">
    <property type="match status" value="1"/>
</dbReference>
<dbReference type="InterPro" id="IPR023214">
    <property type="entry name" value="HAD_sf"/>
</dbReference>
<dbReference type="Pfam" id="PF02358">
    <property type="entry name" value="Trehalose_PPase"/>
    <property type="match status" value="4"/>
</dbReference>
<evidence type="ECO:0000256" key="1">
    <source>
        <dbReference type="ARBA" id="ARBA00000500"/>
    </source>
</evidence>
<evidence type="ECO:0000256" key="8">
    <source>
        <dbReference type="ARBA" id="ARBA00025274"/>
    </source>
</evidence>
<dbReference type="Gene3D" id="3.40.50.1000">
    <property type="entry name" value="HAD superfamily/HAD-like"/>
    <property type="match status" value="3"/>
</dbReference>
<evidence type="ECO:0000256" key="2">
    <source>
        <dbReference type="ARBA" id="ARBA00001968"/>
    </source>
</evidence>
<comment type="function">
    <text evidence="8">Removes the phosphate from trehalose 6-phosphate to produce free trehalose. Trehalose accumulation in plant may improve abiotic stress tolerance.</text>
</comment>
<evidence type="ECO:0000313" key="10">
    <source>
        <dbReference type="EMBL" id="KAG5534216.1"/>
    </source>
</evidence>
<dbReference type="AlphaFoldDB" id="A0AAV6IZ82"/>
<keyword evidence="7" id="KW-0346">Stress response</keyword>
<reference evidence="10" key="1">
    <citation type="submission" date="2020-08" db="EMBL/GenBank/DDBJ databases">
        <title>Plant Genome Project.</title>
        <authorList>
            <person name="Zhang R.-G."/>
        </authorList>
    </citation>
    <scope>NUCLEOTIDE SEQUENCE</scope>
    <source>
        <strain evidence="10">WSP0</strain>
        <tissue evidence="10">Leaf</tissue>
    </source>
</reference>
<dbReference type="SUPFAM" id="SSF56784">
    <property type="entry name" value="HAD-like"/>
    <property type="match status" value="2"/>
</dbReference>
<dbReference type="Proteomes" id="UP000823749">
    <property type="component" value="Chromosome 8"/>
</dbReference>
<comment type="catalytic activity">
    <reaction evidence="1">
        <text>alpha,alpha-trehalose 6-phosphate + H2O = alpha,alpha-trehalose + phosphate</text>
        <dbReference type="Rhea" id="RHEA:23420"/>
        <dbReference type="ChEBI" id="CHEBI:15377"/>
        <dbReference type="ChEBI" id="CHEBI:16551"/>
        <dbReference type="ChEBI" id="CHEBI:43474"/>
        <dbReference type="ChEBI" id="CHEBI:58429"/>
        <dbReference type="EC" id="3.1.3.12"/>
    </reaction>
</comment>
<dbReference type="EC" id="3.1.3.12" evidence="5"/>
<evidence type="ECO:0000256" key="9">
    <source>
        <dbReference type="ARBA" id="ARBA00030356"/>
    </source>
</evidence>
<dbReference type="InterPro" id="IPR044651">
    <property type="entry name" value="OTSB-like"/>
</dbReference>
<comment type="caution">
    <text evidence="10">The sequence shown here is derived from an EMBL/GenBank/DDBJ whole genome shotgun (WGS) entry which is preliminary data.</text>
</comment>
<dbReference type="GO" id="GO:0004805">
    <property type="term" value="F:trehalose-phosphatase activity"/>
    <property type="evidence" value="ECO:0007669"/>
    <property type="project" value="UniProtKB-EC"/>
</dbReference>
<evidence type="ECO:0000256" key="3">
    <source>
        <dbReference type="ARBA" id="ARBA00005199"/>
    </source>
</evidence>
<dbReference type="FunFam" id="3.40.50.1000:FF:000073">
    <property type="entry name" value="Trehalose 6-phosphate phosphatase"/>
    <property type="match status" value="1"/>
</dbReference>
<dbReference type="InterPro" id="IPR003337">
    <property type="entry name" value="Trehalose_PPase"/>
</dbReference>
<evidence type="ECO:0000256" key="4">
    <source>
        <dbReference type="ARBA" id="ARBA00008770"/>
    </source>
</evidence>
<dbReference type="InterPro" id="IPR036412">
    <property type="entry name" value="HAD-like_sf"/>
</dbReference>
<dbReference type="PANTHER" id="PTHR43768:SF3">
    <property type="entry name" value="TREHALOSE 6-PHOSPHATE PHOSPHATASE"/>
    <property type="match status" value="1"/>
</dbReference>
<dbReference type="EMBL" id="JACTNZ010000008">
    <property type="protein sequence ID" value="KAG5534216.1"/>
    <property type="molecule type" value="Genomic_DNA"/>
</dbReference>
<proteinExistence type="inferred from homology"/>
<accession>A0AAV6IZ82</accession>
<organism evidence="10 11">
    <name type="scientific">Rhododendron griersonianum</name>
    <dbReference type="NCBI Taxonomy" id="479676"/>
    <lineage>
        <taxon>Eukaryota</taxon>
        <taxon>Viridiplantae</taxon>
        <taxon>Streptophyta</taxon>
        <taxon>Embryophyta</taxon>
        <taxon>Tracheophyta</taxon>
        <taxon>Spermatophyta</taxon>
        <taxon>Magnoliopsida</taxon>
        <taxon>eudicotyledons</taxon>
        <taxon>Gunneridae</taxon>
        <taxon>Pentapetalae</taxon>
        <taxon>asterids</taxon>
        <taxon>Ericales</taxon>
        <taxon>Ericaceae</taxon>
        <taxon>Ericoideae</taxon>
        <taxon>Rhodoreae</taxon>
        <taxon>Rhododendron</taxon>
    </lineage>
</organism>
<dbReference type="FunFam" id="3.30.70.1020:FF:000004">
    <property type="entry name" value="Trehalose 6-phosphate phosphatase"/>
    <property type="match status" value="2"/>
</dbReference>
<comment type="cofactor">
    <cofactor evidence="2">
        <name>a divalent metal cation</name>
        <dbReference type="ChEBI" id="CHEBI:60240"/>
    </cofactor>
</comment>
<gene>
    <name evidence="10" type="ORF">RHGRI_022372</name>
</gene>
<evidence type="ECO:0000256" key="7">
    <source>
        <dbReference type="ARBA" id="ARBA00023016"/>
    </source>
</evidence>
<comment type="similarity">
    <text evidence="4">Belongs to the trehalose phosphatase family.</text>
</comment>